<feature type="binding site" evidence="7">
    <location>
        <position position="394"/>
    </location>
    <ligand>
        <name>ATP</name>
        <dbReference type="ChEBI" id="CHEBI:30616"/>
    </ligand>
</feature>
<dbReference type="RefSeq" id="WP_085210463.1">
    <property type="nucleotide sequence ID" value="NZ_FXAM01000001.1"/>
</dbReference>
<dbReference type="OrthoDB" id="9760188at2"/>
<dbReference type="Pfam" id="PF00795">
    <property type="entry name" value="CN_hydrolase"/>
    <property type="match status" value="1"/>
</dbReference>
<name>A0A1Y6CST5_9GAMM</name>
<dbReference type="NCBIfam" id="TIGR00552">
    <property type="entry name" value="nadE"/>
    <property type="match status" value="1"/>
</dbReference>
<evidence type="ECO:0000259" key="10">
    <source>
        <dbReference type="PROSITE" id="PS50263"/>
    </source>
</evidence>
<organism evidence="11 12">
    <name type="scientific">Methylomagnum ishizawai</name>
    <dbReference type="NCBI Taxonomy" id="1760988"/>
    <lineage>
        <taxon>Bacteria</taxon>
        <taxon>Pseudomonadati</taxon>
        <taxon>Pseudomonadota</taxon>
        <taxon>Gammaproteobacteria</taxon>
        <taxon>Methylococcales</taxon>
        <taxon>Methylococcaceae</taxon>
        <taxon>Methylomagnum</taxon>
    </lineage>
</organism>
<dbReference type="EMBL" id="FXAM01000001">
    <property type="protein sequence ID" value="SMF93689.1"/>
    <property type="molecule type" value="Genomic_DNA"/>
</dbReference>
<dbReference type="PIRSF" id="PIRSF006630">
    <property type="entry name" value="NADS_GAT"/>
    <property type="match status" value="1"/>
</dbReference>
<comment type="caution">
    <text evidence="7">Lacks conserved residue(s) required for the propagation of feature annotation.</text>
</comment>
<dbReference type="STRING" id="1760988.SAMN02949497_0976"/>
<dbReference type="GO" id="GO:0009435">
    <property type="term" value="P:NAD+ biosynthetic process"/>
    <property type="evidence" value="ECO:0007669"/>
    <property type="project" value="UniProtKB-UniRule"/>
</dbReference>
<dbReference type="InterPro" id="IPR003694">
    <property type="entry name" value="NAD_synthase"/>
</dbReference>
<reference evidence="11 12" key="1">
    <citation type="submission" date="2016-12" db="EMBL/GenBank/DDBJ databases">
        <authorList>
            <person name="Song W.-J."/>
            <person name="Kurnit D.M."/>
        </authorList>
    </citation>
    <scope>NUCLEOTIDE SEQUENCE [LARGE SCALE GENOMIC DNA]</scope>
    <source>
        <strain evidence="11 12">175</strain>
    </source>
</reference>
<dbReference type="GO" id="GO:0005524">
    <property type="term" value="F:ATP binding"/>
    <property type="evidence" value="ECO:0007669"/>
    <property type="project" value="UniProtKB-UniRule"/>
</dbReference>
<dbReference type="InterPro" id="IPR036526">
    <property type="entry name" value="C-N_Hydrolase_sf"/>
</dbReference>
<keyword evidence="6 7" id="KW-0520">NAD</keyword>
<feature type="binding site" evidence="7">
    <location>
        <begin position="287"/>
        <end position="294"/>
    </location>
    <ligand>
        <name>ATP</name>
        <dbReference type="ChEBI" id="CHEBI:30616"/>
    </ligand>
</feature>
<dbReference type="FunFam" id="3.40.50.620:FF:000106">
    <property type="entry name" value="Glutamine-dependent NAD(+) synthetase"/>
    <property type="match status" value="1"/>
</dbReference>
<dbReference type="Gene3D" id="3.60.110.10">
    <property type="entry name" value="Carbon-nitrogen hydrolase"/>
    <property type="match status" value="1"/>
</dbReference>
<sequence>MKLRIAIAQLDFLVGDVQGNARRVLATALDARDRLKAHAVVFPELTLSGYPPEDLILRPDFLAAAERELQALAAQIHGITALVGFPEQRIGMPYNSAAVLRDGAVQAIYRKQALPNYGVFDEKRYFLAGHEPCVFDLEGVPVGVTICEDVWVPGAVERAAAAGAKLVLNINASPYQAGKAHQREAVVRERLAVAQVPLVYANLVGGQDELVFDGASFVMDAAGTVVYRAAEFEEVLAAVDFVCRDTVEPLPGPIAEPLPEEASVYQALVLGIRDYVDKNRFKGAVLGLSGGIDSALTLALAADALGAERVEAVAMPSRYTADMSNQDARLEAEALGCRFHTLPIEPAFNTFLEMLAPSFAGLPPDTTEENIQARCRGILLMAFSNKTGKILLTTGNKSEMSVGYATLYGDMAGGFAPLKDVPKMLVYRLCEYRNTLSPVIPQRVIDRPPSAELRPDQKDEDSLPPYPVLDAILELYVEQDKSVAEIVALGFPEHEARRVAAMVDRNEYKRRQAPPGVKISKRAFGRDRRYPMTCGFGR</sequence>
<evidence type="ECO:0000256" key="6">
    <source>
        <dbReference type="ARBA" id="ARBA00023027"/>
    </source>
</evidence>
<dbReference type="InterPro" id="IPR014729">
    <property type="entry name" value="Rossmann-like_a/b/a_fold"/>
</dbReference>
<feature type="domain" description="CN hydrolase" evidence="10">
    <location>
        <begin position="3"/>
        <end position="243"/>
    </location>
</feature>
<keyword evidence="5 7" id="KW-0067">ATP-binding</keyword>
<evidence type="ECO:0000313" key="11">
    <source>
        <dbReference type="EMBL" id="SMF93689.1"/>
    </source>
</evidence>
<feature type="binding site" evidence="7">
    <location>
        <position position="399"/>
    </location>
    <ligand>
        <name>deamido-NAD(+)</name>
        <dbReference type="ChEBI" id="CHEBI:58437"/>
        <note>ligand shared between two neighboring subunits</note>
    </ligand>
</feature>
<feature type="binding site" evidence="7">
    <location>
        <position position="117"/>
    </location>
    <ligand>
        <name>L-glutamine</name>
        <dbReference type="ChEBI" id="CHEBI:58359"/>
    </ligand>
</feature>
<dbReference type="InterPro" id="IPR014445">
    <property type="entry name" value="Gln-dep_NAD_synthase"/>
</dbReference>
<evidence type="ECO:0000256" key="9">
    <source>
        <dbReference type="RuleBase" id="RU003811"/>
    </source>
</evidence>
<dbReference type="CDD" id="cd00553">
    <property type="entry name" value="NAD_synthase"/>
    <property type="match status" value="1"/>
</dbReference>
<accession>A0A1Y6CST5</accession>
<dbReference type="PANTHER" id="PTHR23090">
    <property type="entry name" value="NH 3 /GLUTAMINE-DEPENDENT NAD + SYNTHETASE"/>
    <property type="match status" value="1"/>
</dbReference>
<dbReference type="GO" id="GO:0004359">
    <property type="term" value="F:glutaminase activity"/>
    <property type="evidence" value="ECO:0007669"/>
    <property type="project" value="InterPro"/>
</dbReference>
<keyword evidence="12" id="KW-1185">Reference proteome</keyword>
<dbReference type="Gene3D" id="3.40.50.620">
    <property type="entry name" value="HUPs"/>
    <property type="match status" value="1"/>
</dbReference>
<comment type="similarity">
    <text evidence="9">Belongs to the NAD synthetase family.</text>
</comment>
<feature type="active site" description="Nucleophile; for glutaminase activity" evidence="7">
    <location>
        <position position="147"/>
    </location>
</feature>
<evidence type="ECO:0000256" key="2">
    <source>
        <dbReference type="ARBA" id="ARBA00007145"/>
    </source>
</evidence>
<evidence type="ECO:0000256" key="7">
    <source>
        <dbReference type="HAMAP-Rule" id="MF_02090"/>
    </source>
</evidence>
<evidence type="ECO:0000256" key="3">
    <source>
        <dbReference type="ARBA" id="ARBA00022598"/>
    </source>
</evidence>
<dbReference type="EC" id="6.3.5.1" evidence="7 8"/>
<evidence type="ECO:0000256" key="5">
    <source>
        <dbReference type="ARBA" id="ARBA00022840"/>
    </source>
</evidence>
<feature type="binding site" evidence="7">
    <location>
        <position position="370"/>
    </location>
    <ligand>
        <name>deamido-NAD(+)</name>
        <dbReference type="ChEBI" id="CHEBI:58437"/>
        <note>ligand shared between two neighboring subunits</note>
    </ligand>
</feature>
<feature type="active site" description="For glutaminase activity" evidence="7">
    <location>
        <position position="111"/>
    </location>
</feature>
<comment type="function">
    <text evidence="7">Catalyzes the ATP-dependent amidation of deamido-NAD to form NAD. Uses L-glutamine as a nitrogen source.</text>
</comment>
<dbReference type="AlphaFoldDB" id="A0A1Y6CST5"/>
<dbReference type="NCBIfam" id="NF010588">
    <property type="entry name" value="PRK13981.1"/>
    <property type="match status" value="1"/>
</dbReference>
<feature type="binding site" evidence="7">
    <location>
        <position position="179"/>
    </location>
    <ligand>
        <name>L-glutamine</name>
        <dbReference type="ChEBI" id="CHEBI:58359"/>
    </ligand>
</feature>
<dbReference type="Pfam" id="PF02540">
    <property type="entry name" value="NAD_synthase"/>
    <property type="match status" value="1"/>
</dbReference>
<dbReference type="InterPro" id="IPR003010">
    <property type="entry name" value="C-N_Hydrolase"/>
</dbReference>
<feature type="binding site" evidence="7">
    <location>
        <position position="173"/>
    </location>
    <ligand>
        <name>L-glutamine</name>
        <dbReference type="ChEBI" id="CHEBI:58359"/>
    </ligand>
</feature>
<keyword evidence="3 7" id="KW-0436">Ligase</keyword>
<dbReference type="SUPFAM" id="SSF56317">
    <property type="entry name" value="Carbon-nitrogen hydrolase"/>
    <property type="match status" value="1"/>
</dbReference>
<dbReference type="SUPFAM" id="SSF52402">
    <property type="entry name" value="Adenine nucleotide alpha hydrolases-like"/>
    <property type="match status" value="1"/>
</dbReference>
<comment type="similarity">
    <text evidence="2 7 8">In the C-terminal section; belongs to the NAD synthetase family.</text>
</comment>
<feature type="binding site" evidence="7">
    <location>
        <position position="509"/>
    </location>
    <ligand>
        <name>deamido-NAD(+)</name>
        <dbReference type="ChEBI" id="CHEBI:58437"/>
        <note>ligand shared between two neighboring subunits</note>
    </ligand>
</feature>
<dbReference type="HAMAP" id="MF_02090">
    <property type="entry name" value="NadE_glutamine_dep"/>
    <property type="match status" value="1"/>
</dbReference>
<dbReference type="GO" id="GO:0008795">
    <property type="term" value="F:NAD+ synthase activity"/>
    <property type="evidence" value="ECO:0007669"/>
    <property type="project" value="UniProtKB-UniRule"/>
</dbReference>
<gene>
    <name evidence="7" type="primary">nadE</name>
    <name evidence="11" type="ORF">SAMN02949497_0976</name>
</gene>
<evidence type="ECO:0000313" key="12">
    <source>
        <dbReference type="Proteomes" id="UP000192923"/>
    </source>
</evidence>
<dbReference type="InterPro" id="IPR022310">
    <property type="entry name" value="NAD/GMP_synthase"/>
</dbReference>
<dbReference type="UniPathway" id="UPA00253">
    <property type="reaction ID" value="UER00334"/>
</dbReference>
<evidence type="ECO:0000256" key="8">
    <source>
        <dbReference type="PIRNR" id="PIRNR006630"/>
    </source>
</evidence>
<comment type="pathway">
    <text evidence="1 7 8">Cofactor biosynthesis; NAD(+) biosynthesis; NAD(+) from deamido-NAD(+) (L-Gln route): step 1/1.</text>
</comment>
<feature type="active site" description="Proton acceptor; for glutaminase activity" evidence="7">
    <location>
        <position position="44"/>
    </location>
</feature>
<comment type="catalytic activity">
    <reaction evidence="7 8">
        <text>deamido-NAD(+) + L-glutamine + ATP + H2O = L-glutamate + AMP + diphosphate + NAD(+) + H(+)</text>
        <dbReference type="Rhea" id="RHEA:24384"/>
        <dbReference type="ChEBI" id="CHEBI:15377"/>
        <dbReference type="ChEBI" id="CHEBI:15378"/>
        <dbReference type="ChEBI" id="CHEBI:29985"/>
        <dbReference type="ChEBI" id="CHEBI:30616"/>
        <dbReference type="ChEBI" id="CHEBI:33019"/>
        <dbReference type="ChEBI" id="CHEBI:57540"/>
        <dbReference type="ChEBI" id="CHEBI:58359"/>
        <dbReference type="ChEBI" id="CHEBI:58437"/>
        <dbReference type="ChEBI" id="CHEBI:456215"/>
        <dbReference type="EC" id="6.3.5.1"/>
    </reaction>
</comment>
<dbReference type="GO" id="GO:0005737">
    <property type="term" value="C:cytoplasm"/>
    <property type="evidence" value="ECO:0007669"/>
    <property type="project" value="InterPro"/>
</dbReference>
<evidence type="ECO:0000256" key="4">
    <source>
        <dbReference type="ARBA" id="ARBA00022741"/>
    </source>
</evidence>
<dbReference type="PROSITE" id="PS50263">
    <property type="entry name" value="CN_HYDROLASE"/>
    <property type="match status" value="1"/>
</dbReference>
<evidence type="ECO:0000256" key="1">
    <source>
        <dbReference type="ARBA" id="ARBA00005188"/>
    </source>
</evidence>
<proteinExistence type="inferred from homology"/>
<protein>
    <recommendedName>
        <fullName evidence="7 8">Glutamine-dependent NAD(+) synthetase</fullName>
        <ecNumber evidence="7 8">6.3.5.1</ecNumber>
    </recommendedName>
    <alternativeName>
        <fullName evidence="7 8">NAD(+) synthase [glutamine-hydrolyzing]</fullName>
    </alternativeName>
</protein>
<dbReference type="PANTHER" id="PTHR23090:SF9">
    <property type="entry name" value="GLUTAMINE-DEPENDENT NAD(+) SYNTHETASE"/>
    <property type="match status" value="1"/>
</dbReference>
<dbReference type="Proteomes" id="UP000192923">
    <property type="component" value="Unassembled WGS sequence"/>
</dbReference>
<dbReference type="CDD" id="cd07570">
    <property type="entry name" value="GAT_Gln-NAD-synth"/>
    <property type="match status" value="1"/>
</dbReference>
<keyword evidence="4 7" id="KW-0547">Nucleotide-binding</keyword>
<dbReference type="GO" id="GO:0003952">
    <property type="term" value="F:NAD+ synthase (glutamine-hydrolyzing) activity"/>
    <property type="evidence" value="ECO:0007669"/>
    <property type="project" value="UniProtKB-UniRule"/>
</dbReference>